<dbReference type="GO" id="GO:0007156">
    <property type="term" value="P:homophilic cell adhesion via plasma membrane adhesion molecules"/>
    <property type="evidence" value="ECO:0007669"/>
    <property type="project" value="InterPro"/>
</dbReference>
<evidence type="ECO:0000256" key="7">
    <source>
        <dbReference type="SAM" id="Phobius"/>
    </source>
</evidence>
<keyword evidence="8" id="KW-0732">Signal</keyword>
<dbReference type="InterPro" id="IPR039808">
    <property type="entry name" value="Cadherin"/>
</dbReference>
<dbReference type="CDD" id="cd11304">
    <property type="entry name" value="Cadherin_repeat"/>
    <property type="match status" value="1"/>
</dbReference>
<dbReference type="EMBL" id="JAWDGP010007652">
    <property type="protein sequence ID" value="KAK3709870.1"/>
    <property type="molecule type" value="Genomic_DNA"/>
</dbReference>
<feature type="compositionally biased region" description="Low complexity" evidence="6">
    <location>
        <begin position="572"/>
        <end position="588"/>
    </location>
</feature>
<dbReference type="PRINTS" id="PR01217">
    <property type="entry name" value="PRICHEXTENSN"/>
</dbReference>
<evidence type="ECO:0000256" key="5">
    <source>
        <dbReference type="PROSITE-ProRule" id="PRU00043"/>
    </source>
</evidence>
<feature type="domain" description="Cadherin" evidence="9">
    <location>
        <begin position="379"/>
        <end position="460"/>
    </location>
</feature>
<feature type="compositionally biased region" description="Pro residues" evidence="6">
    <location>
        <begin position="642"/>
        <end position="682"/>
    </location>
</feature>
<organism evidence="10 11">
    <name type="scientific">Elysia crispata</name>
    <name type="common">lettuce slug</name>
    <dbReference type="NCBI Taxonomy" id="231223"/>
    <lineage>
        <taxon>Eukaryota</taxon>
        <taxon>Metazoa</taxon>
        <taxon>Spiralia</taxon>
        <taxon>Lophotrochozoa</taxon>
        <taxon>Mollusca</taxon>
        <taxon>Gastropoda</taxon>
        <taxon>Heterobranchia</taxon>
        <taxon>Euthyneura</taxon>
        <taxon>Panpulmonata</taxon>
        <taxon>Sacoglossa</taxon>
        <taxon>Placobranchoidea</taxon>
        <taxon>Plakobranchidae</taxon>
        <taxon>Elysia</taxon>
    </lineage>
</organism>
<dbReference type="InterPro" id="IPR020894">
    <property type="entry name" value="Cadherin_CS"/>
</dbReference>
<dbReference type="GO" id="GO:0005509">
    <property type="term" value="F:calcium ion binding"/>
    <property type="evidence" value="ECO:0007669"/>
    <property type="project" value="UniProtKB-UniRule"/>
</dbReference>
<feature type="signal peptide" evidence="8">
    <location>
        <begin position="1"/>
        <end position="21"/>
    </location>
</feature>
<dbReference type="Gene3D" id="2.60.40.60">
    <property type="entry name" value="Cadherins"/>
    <property type="match status" value="3"/>
</dbReference>
<comment type="subcellular location">
    <subcellularLocation>
        <location evidence="1">Membrane</location>
    </subcellularLocation>
</comment>
<protein>
    <recommendedName>
        <fullName evidence="9">Cadherin domain-containing protein</fullName>
    </recommendedName>
</protein>
<dbReference type="PANTHER" id="PTHR24027">
    <property type="entry name" value="CADHERIN-23"/>
    <property type="match status" value="1"/>
</dbReference>
<feature type="chain" id="PRO_5042205510" description="Cadherin domain-containing protein" evidence="8">
    <location>
        <begin position="22"/>
        <end position="771"/>
    </location>
</feature>
<dbReference type="Proteomes" id="UP001283361">
    <property type="component" value="Unassembled WGS sequence"/>
</dbReference>
<gene>
    <name evidence="10" type="ORF">RRG08_050345</name>
</gene>
<evidence type="ECO:0000313" key="11">
    <source>
        <dbReference type="Proteomes" id="UP001283361"/>
    </source>
</evidence>
<evidence type="ECO:0000259" key="9">
    <source>
        <dbReference type="PROSITE" id="PS50268"/>
    </source>
</evidence>
<evidence type="ECO:0000256" key="1">
    <source>
        <dbReference type="ARBA" id="ARBA00004370"/>
    </source>
</evidence>
<dbReference type="GO" id="GO:0008013">
    <property type="term" value="F:beta-catenin binding"/>
    <property type="evidence" value="ECO:0007669"/>
    <property type="project" value="TreeGrafter"/>
</dbReference>
<dbReference type="PROSITE" id="PS00232">
    <property type="entry name" value="CADHERIN_1"/>
    <property type="match status" value="1"/>
</dbReference>
<keyword evidence="2" id="KW-0677">Repeat</keyword>
<evidence type="ECO:0000256" key="6">
    <source>
        <dbReference type="SAM" id="MobiDB-lite"/>
    </source>
</evidence>
<dbReference type="GO" id="GO:0016477">
    <property type="term" value="P:cell migration"/>
    <property type="evidence" value="ECO:0007669"/>
    <property type="project" value="TreeGrafter"/>
</dbReference>
<evidence type="ECO:0000256" key="8">
    <source>
        <dbReference type="SAM" id="SignalP"/>
    </source>
</evidence>
<dbReference type="GO" id="GO:0045296">
    <property type="term" value="F:cadherin binding"/>
    <property type="evidence" value="ECO:0007669"/>
    <property type="project" value="TreeGrafter"/>
</dbReference>
<name>A0AAE0XTE9_9GAST</name>
<feature type="transmembrane region" description="Helical" evidence="7">
    <location>
        <begin position="596"/>
        <end position="619"/>
    </location>
</feature>
<dbReference type="GO" id="GO:0016342">
    <property type="term" value="C:catenin complex"/>
    <property type="evidence" value="ECO:0007669"/>
    <property type="project" value="TreeGrafter"/>
</dbReference>
<comment type="caution">
    <text evidence="10">The sequence shown here is derived from an EMBL/GenBank/DDBJ whole genome shotgun (WGS) entry which is preliminary data.</text>
</comment>
<keyword evidence="4 7" id="KW-0472">Membrane</keyword>
<feature type="region of interest" description="Disordered" evidence="6">
    <location>
        <begin position="632"/>
        <end position="771"/>
    </location>
</feature>
<dbReference type="PANTHER" id="PTHR24027:SF438">
    <property type="entry name" value="CADHERIN 23"/>
    <property type="match status" value="1"/>
</dbReference>
<keyword evidence="7" id="KW-1133">Transmembrane helix</keyword>
<dbReference type="PROSITE" id="PS50268">
    <property type="entry name" value="CADHERIN_2"/>
    <property type="match status" value="1"/>
</dbReference>
<keyword evidence="11" id="KW-1185">Reference proteome</keyword>
<dbReference type="InterPro" id="IPR015919">
    <property type="entry name" value="Cadherin-like_sf"/>
</dbReference>
<keyword evidence="7" id="KW-0812">Transmembrane</keyword>
<sequence length="771" mass="83857">MGRGCVVLIWIVIGLVKLSLQSTDDGFPIVITLQDVDVEVDEEEDKHIQLGAGDPVLSCGDPFDADLTRVYIQSVSPSSPCGIRCFELEPCGVFGGDANATTDWCLFYLASQGDFVYSVAPQYTLNLACTDDVETTATAIMTVTVRPNTPPVFVPSSPLSILETINGLSTAKGTTIYDVNTDDIDLDAVYYTLSTSPSSDYFEIVNTGGTIKTTNDLRFFCENTITLSVTAKDPYNPEIGPFTIELTLNPYNAPPVVTNLDTTVTVNENVGADFTVIDLAAVDTSVYTQIYLNLRSSSSAGIEMYELVGTELKTRIDPDYERTDTRRVRLFFDVDDGYCQGQTYYLFVEINDVAETPAFSADNSFVEVFEGDIDTEYGLYIIDDDESDKYTYALSRANTFFGVNSDTGNIYSLSEIDIDTNTLYEDFDIYMTATDSGGLETQELHVQLRVYDRNDNPPYFNSPPYVVAATDCTDPGSVLGTVEGADDDSDYNLNNQIYYGGSGGKFAVMATGEIVLTEACIDGEGFTGSATITDQGIYPGPLSGTPATVTMTCGPCPAFTVAPGDGSGGTTGAATTAAPGTDSGAASASGGGLQDMLSWLVPVILLGLLWLALTLFFCYRYCRNPCPKKFEPRPRKVKVVPKPKPPEPVKPPPRYQPPPPPPKPRTPLPPPPPPPPPEPIPDPYMFGFWKETYTDQDHLKQPLRTERPKAIEHMPEGEGNAPPPEHLKLGQPGGREVVPSFLPGRNEPQLPPEREPSPPTPPPKKKWFCRP</sequence>
<feature type="region of interest" description="Disordered" evidence="6">
    <location>
        <begin position="567"/>
        <end position="589"/>
    </location>
</feature>
<evidence type="ECO:0000313" key="10">
    <source>
        <dbReference type="EMBL" id="KAK3709870.1"/>
    </source>
</evidence>
<evidence type="ECO:0000256" key="2">
    <source>
        <dbReference type="ARBA" id="ARBA00022737"/>
    </source>
</evidence>
<dbReference type="AlphaFoldDB" id="A0AAE0XTE9"/>
<dbReference type="SUPFAM" id="SSF49313">
    <property type="entry name" value="Cadherin-like"/>
    <property type="match status" value="3"/>
</dbReference>
<reference evidence="10" key="1">
    <citation type="journal article" date="2023" name="G3 (Bethesda)">
        <title>A reference genome for the long-term kleptoplast-retaining sea slug Elysia crispata morphotype clarki.</title>
        <authorList>
            <person name="Eastman K.E."/>
            <person name="Pendleton A.L."/>
            <person name="Shaikh M.A."/>
            <person name="Suttiyut T."/>
            <person name="Ogas R."/>
            <person name="Tomko P."/>
            <person name="Gavelis G."/>
            <person name="Widhalm J.R."/>
            <person name="Wisecaver J.H."/>
        </authorList>
    </citation>
    <scope>NUCLEOTIDE SEQUENCE</scope>
    <source>
        <strain evidence="10">ECLA1</strain>
    </source>
</reference>
<accession>A0AAE0XTE9</accession>
<dbReference type="SMART" id="SM00112">
    <property type="entry name" value="CA"/>
    <property type="match status" value="2"/>
</dbReference>
<evidence type="ECO:0000256" key="4">
    <source>
        <dbReference type="ARBA" id="ARBA00023136"/>
    </source>
</evidence>
<feature type="compositionally biased region" description="Basic and acidic residues" evidence="6">
    <location>
        <begin position="692"/>
        <end position="716"/>
    </location>
</feature>
<dbReference type="InterPro" id="IPR002126">
    <property type="entry name" value="Cadherin-like_dom"/>
</dbReference>
<proteinExistence type="predicted"/>
<evidence type="ECO:0000256" key="3">
    <source>
        <dbReference type="ARBA" id="ARBA00022837"/>
    </source>
</evidence>
<keyword evidence="3 5" id="KW-0106">Calcium</keyword>